<comment type="caution">
    <text evidence="3">The sequence shown here is derived from an EMBL/GenBank/DDBJ whole genome shotgun (WGS) entry which is preliminary data.</text>
</comment>
<dbReference type="RefSeq" id="WP_197231914.1">
    <property type="nucleotide sequence ID" value="NZ_SJPV01000024.1"/>
</dbReference>
<dbReference type="SUPFAM" id="SSF53850">
    <property type="entry name" value="Periplasmic binding protein-like II"/>
    <property type="match status" value="1"/>
</dbReference>
<organism evidence="3 4">
    <name type="scientific">Novipirellula artificiosorum</name>
    <dbReference type="NCBI Taxonomy" id="2528016"/>
    <lineage>
        <taxon>Bacteria</taxon>
        <taxon>Pseudomonadati</taxon>
        <taxon>Planctomycetota</taxon>
        <taxon>Planctomycetia</taxon>
        <taxon>Pirellulales</taxon>
        <taxon>Pirellulaceae</taxon>
        <taxon>Novipirellula</taxon>
    </lineage>
</organism>
<name>A0A5C6CYQ3_9BACT</name>
<sequence length="341" mass="36531">MKILSHFAILLTTTASILNVGLGNAEDAKSQLSVHEIRAILNSIPPYLPGSEVSAEIDVFGSTSMDALAHGWASGFNKFHPKAKVVVSDEGSETVFDRLAKSPSSLGMLSRPVVEADLARLKQLGLKQPIAVMVAREGLGVFVNESNPIQSISHDQFTSLFCIANGDQKSTPMTWSAVGVEGDMGEEPVEVIARTPISGTQAFLKNFVFQGQTMREPAEAFDSNVEVVKELESTKNGVAICGLRCGGHSLRLVGLLNGDTTIPGDDHSVLMGRYPLIRPLTLVLDVGQDSDQARATREFVRYALHQAGQSQDILAGFFPFDPPTLLAEIAKLENSSAEAGN</sequence>
<dbReference type="Pfam" id="PF12849">
    <property type="entry name" value="PBP_like_2"/>
    <property type="match status" value="1"/>
</dbReference>
<evidence type="ECO:0000313" key="3">
    <source>
        <dbReference type="EMBL" id="TWU29045.1"/>
    </source>
</evidence>
<dbReference type="InterPro" id="IPR050811">
    <property type="entry name" value="Phosphate_ABC_transporter"/>
</dbReference>
<accession>A0A5C6CYQ3</accession>
<dbReference type="Proteomes" id="UP000319143">
    <property type="component" value="Unassembled WGS sequence"/>
</dbReference>
<proteinExistence type="predicted"/>
<dbReference type="AlphaFoldDB" id="A0A5C6CYQ3"/>
<dbReference type="PANTHER" id="PTHR30570:SF1">
    <property type="entry name" value="PHOSPHATE-BINDING PROTEIN PSTS"/>
    <property type="match status" value="1"/>
</dbReference>
<dbReference type="InterPro" id="IPR024370">
    <property type="entry name" value="PBP_domain"/>
</dbReference>
<evidence type="ECO:0000256" key="1">
    <source>
        <dbReference type="ARBA" id="ARBA00022729"/>
    </source>
</evidence>
<feature type="domain" description="PBP" evidence="2">
    <location>
        <begin position="53"/>
        <end position="304"/>
    </location>
</feature>
<dbReference type="EMBL" id="SJPV01000024">
    <property type="protein sequence ID" value="TWU29045.1"/>
    <property type="molecule type" value="Genomic_DNA"/>
</dbReference>
<evidence type="ECO:0000259" key="2">
    <source>
        <dbReference type="Pfam" id="PF12849"/>
    </source>
</evidence>
<keyword evidence="1" id="KW-0732">Signal</keyword>
<dbReference type="Gene3D" id="3.40.190.10">
    <property type="entry name" value="Periplasmic binding protein-like II"/>
    <property type="match status" value="2"/>
</dbReference>
<gene>
    <name evidence="3" type="ORF">Poly41_67440</name>
</gene>
<reference evidence="3 4" key="1">
    <citation type="submission" date="2019-02" db="EMBL/GenBank/DDBJ databases">
        <title>Deep-cultivation of Planctomycetes and their phenomic and genomic characterization uncovers novel biology.</title>
        <authorList>
            <person name="Wiegand S."/>
            <person name="Jogler M."/>
            <person name="Boedeker C."/>
            <person name="Pinto D."/>
            <person name="Vollmers J."/>
            <person name="Rivas-Marin E."/>
            <person name="Kohn T."/>
            <person name="Peeters S.H."/>
            <person name="Heuer A."/>
            <person name="Rast P."/>
            <person name="Oberbeckmann S."/>
            <person name="Bunk B."/>
            <person name="Jeske O."/>
            <person name="Meyerdierks A."/>
            <person name="Storesund J.E."/>
            <person name="Kallscheuer N."/>
            <person name="Luecker S."/>
            <person name="Lage O.M."/>
            <person name="Pohl T."/>
            <person name="Merkel B.J."/>
            <person name="Hornburger P."/>
            <person name="Mueller R.-W."/>
            <person name="Bruemmer F."/>
            <person name="Labrenz M."/>
            <person name="Spormann A.M."/>
            <person name="Op Den Camp H."/>
            <person name="Overmann J."/>
            <person name="Amann R."/>
            <person name="Jetten M.S.M."/>
            <person name="Mascher T."/>
            <person name="Medema M.H."/>
            <person name="Devos D.P."/>
            <person name="Kaster A.-K."/>
            <person name="Ovreas L."/>
            <person name="Rohde M."/>
            <person name="Galperin M.Y."/>
            <person name="Jogler C."/>
        </authorList>
    </citation>
    <scope>NUCLEOTIDE SEQUENCE [LARGE SCALE GENOMIC DNA]</scope>
    <source>
        <strain evidence="3 4">Poly41</strain>
    </source>
</reference>
<dbReference type="PANTHER" id="PTHR30570">
    <property type="entry name" value="PERIPLASMIC PHOSPHATE BINDING COMPONENT OF PHOSPHATE ABC TRANSPORTER"/>
    <property type="match status" value="1"/>
</dbReference>
<keyword evidence="4" id="KW-1185">Reference proteome</keyword>
<protein>
    <submittedName>
        <fullName evidence="3">PBP superfamily domain protein</fullName>
    </submittedName>
</protein>
<evidence type="ECO:0000313" key="4">
    <source>
        <dbReference type="Proteomes" id="UP000319143"/>
    </source>
</evidence>